<dbReference type="SUPFAM" id="SSF55811">
    <property type="entry name" value="Nudix"/>
    <property type="match status" value="1"/>
</dbReference>
<reference evidence="4" key="1">
    <citation type="journal article" date="2015" name="Nature">
        <title>Complex archaea that bridge the gap between prokaryotes and eukaryotes.</title>
        <authorList>
            <person name="Spang A."/>
            <person name="Saw J.H."/>
            <person name="Jorgensen S.L."/>
            <person name="Zaremba-Niedzwiedzka K."/>
            <person name="Martijn J."/>
            <person name="Lind A.E."/>
            <person name="van Eijk R."/>
            <person name="Schleper C."/>
            <person name="Guy L."/>
            <person name="Ettema T.J."/>
        </authorList>
    </citation>
    <scope>NUCLEOTIDE SEQUENCE</scope>
</reference>
<dbReference type="GO" id="GO:0016462">
    <property type="term" value="F:pyrophosphatase activity"/>
    <property type="evidence" value="ECO:0007669"/>
    <property type="project" value="UniProtKB-ARBA"/>
</dbReference>
<accession>A0A0F9JCK5</accession>
<dbReference type="InterPro" id="IPR020476">
    <property type="entry name" value="Nudix_hydrolase"/>
</dbReference>
<name>A0A0F9JCK5_9ZZZZ</name>
<dbReference type="GO" id="GO:0019693">
    <property type="term" value="P:ribose phosphate metabolic process"/>
    <property type="evidence" value="ECO:0007669"/>
    <property type="project" value="TreeGrafter"/>
</dbReference>
<dbReference type="CDD" id="cd03424">
    <property type="entry name" value="NUDIX_ADPRase_Nudt5_UGPPase_Nudt14"/>
    <property type="match status" value="1"/>
</dbReference>
<dbReference type="PRINTS" id="PR00502">
    <property type="entry name" value="NUDIXFAMILY"/>
</dbReference>
<feature type="domain" description="Nudix hydrolase" evidence="3">
    <location>
        <begin position="22"/>
        <end position="150"/>
    </location>
</feature>
<dbReference type="Gene3D" id="3.90.79.10">
    <property type="entry name" value="Nucleoside Triphosphate Pyrophosphohydrolase"/>
    <property type="match status" value="1"/>
</dbReference>
<protein>
    <recommendedName>
        <fullName evidence="3">Nudix hydrolase domain-containing protein</fullName>
    </recommendedName>
</protein>
<dbReference type="InterPro" id="IPR015797">
    <property type="entry name" value="NUDIX_hydrolase-like_dom_sf"/>
</dbReference>
<dbReference type="Pfam" id="PF00293">
    <property type="entry name" value="NUDIX"/>
    <property type="match status" value="1"/>
</dbReference>
<organism evidence="4">
    <name type="scientific">marine sediment metagenome</name>
    <dbReference type="NCBI Taxonomy" id="412755"/>
    <lineage>
        <taxon>unclassified sequences</taxon>
        <taxon>metagenomes</taxon>
        <taxon>ecological metagenomes</taxon>
    </lineage>
</organism>
<keyword evidence="2" id="KW-0378">Hydrolase</keyword>
<evidence type="ECO:0000313" key="4">
    <source>
        <dbReference type="EMBL" id="KKM67544.1"/>
    </source>
</evidence>
<evidence type="ECO:0000256" key="2">
    <source>
        <dbReference type="ARBA" id="ARBA00022801"/>
    </source>
</evidence>
<sequence length="165" mass="18434">MKTLLNTKHTKVIEVEGKEMIERVPASAILAITKDGDVIMVEQKRGSFGKILEVPAGKVDAGEDPRTAAMRELTEETGYVAKTCYPLTSYYPSVGYTTEQINCYFSNEIEDTGKQDLDAGEKIKVVKIKLDKLVRMIANGEVKDSKTLICVYSFLTRHNPNLEKK</sequence>
<comment type="caution">
    <text evidence="4">The sequence shown here is derived from an EMBL/GenBank/DDBJ whole genome shotgun (WGS) entry which is preliminary data.</text>
</comment>
<dbReference type="GO" id="GO:0006753">
    <property type="term" value="P:nucleoside phosphate metabolic process"/>
    <property type="evidence" value="ECO:0007669"/>
    <property type="project" value="TreeGrafter"/>
</dbReference>
<dbReference type="PANTHER" id="PTHR11839">
    <property type="entry name" value="UDP/ADP-SUGAR PYROPHOSPHATASE"/>
    <property type="match status" value="1"/>
</dbReference>
<dbReference type="InterPro" id="IPR020084">
    <property type="entry name" value="NUDIX_hydrolase_CS"/>
</dbReference>
<comment type="cofactor">
    <cofactor evidence="1">
        <name>Mg(2+)</name>
        <dbReference type="ChEBI" id="CHEBI:18420"/>
    </cofactor>
</comment>
<dbReference type="AlphaFoldDB" id="A0A0F9JCK5"/>
<dbReference type="EMBL" id="LAZR01010330">
    <property type="protein sequence ID" value="KKM67544.1"/>
    <property type="molecule type" value="Genomic_DNA"/>
</dbReference>
<dbReference type="InterPro" id="IPR000086">
    <property type="entry name" value="NUDIX_hydrolase_dom"/>
</dbReference>
<dbReference type="PANTHER" id="PTHR11839:SF18">
    <property type="entry name" value="NUDIX HYDROLASE DOMAIN-CONTAINING PROTEIN"/>
    <property type="match status" value="1"/>
</dbReference>
<dbReference type="PROSITE" id="PS51462">
    <property type="entry name" value="NUDIX"/>
    <property type="match status" value="1"/>
</dbReference>
<evidence type="ECO:0000256" key="1">
    <source>
        <dbReference type="ARBA" id="ARBA00001946"/>
    </source>
</evidence>
<gene>
    <name evidence="4" type="ORF">LCGC14_1470060</name>
</gene>
<proteinExistence type="predicted"/>
<dbReference type="PROSITE" id="PS00893">
    <property type="entry name" value="NUDIX_BOX"/>
    <property type="match status" value="1"/>
</dbReference>
<evidence type="ECO:0000259" key="3">
    <source>
        <dbReference type="PROSITE" id="PS51462"/>
    </source>
</evidence>